<dbReference type="Pfam" id="PF00067">
    <property type="entry name" value="p450"/>
    <property type="match status" value="1"/>
</dbReference>
<name>W9WQZ6_9EURO</name>
<keyword evidence="3 8" id="KW-0349">Heme</keyword>
<evidence type="ECO:0000256" key="7">
    <source>
        <dbReference type="ARBA" id="ARBA00023033"/>
    </source>
</evidence>
<feature type="transmembrane region" description="Helical" evidence="10">
    <location>
        <begin position="17"/>
        <end position="39"/>
    </location>
</feature>
<evidence type="ECO:0000313" key="11">
    <source>
        <dbReference type="EMBL" id="EXJ67390.1"/>
    </source>
</evidence>
<evidence type="ECO:0000256" key="9">
    <source>
        <dbReference type="SAM" id="MobiDB-lite"/>
    </source>
</evidence>
<dbReference type="InterPro" id="IPR002403">
    <property type="entry name" value="Cyt_P450_E_grp-IV"/>
</dbReference>
<dbReference type="GeneID" id="19194099"/>
<dbReference type="InterPro" id="IPR001128">
    <property type="entry name" value="Cyt_P450"/>
</dbReference>
<accession>W9WQZ6</accession>
<keyword evidence="10" id="KW-1133">Transmembrane helix</keyword>
<dbReference type="Gene3D" id="1.10.630.10">
    <property type="entry name" value="Cytochrome P450"/>
    <property type="match status" value="1"/>
</dbReference>
<organism evidence="11 12">
    <name type="scientific">Cladophialophora psammophila CBS 110553</name>
    <dbReference type="NCBI Taxonomy" id="1182543"/>
    <lineage>
        <taxon>Eukaryota</taxon>
        <taxon>Fungi</taxon>
        <taxon>Dikarya</taxon>
        <taxon>Ascomycota</taxon>
        <taxon>Pezizomycotina</taxon>
        <taxon>Eurotiomycetes</taxon>
        <taxon>Chaetothyriomycetidae</taxon>
        <taxon>Chaetothyriales</taxon>
        <taxon>Herpotrichiellaceae</taxon>
        <taxon>Cladophialophora</taxon>
    </lineage>
</organism>
<keyword evidence="7" id="KW-0503">Monooxygenase</keyword>
<dbReference type="HOGENOM" id="CLU_022195_0_3_1"/>
<evidence type="ECO:0000256" key="1">
    <source>
        <dbReference type="ARBA" id="ARBA00001971"/>
    </source>
</evidence>
<dbReference type="STRING" id="1182543.W9WQZ6"/>
<dbReference type="GO" id="GO:0020037">
    <property type="term" value="F:heme binding"/>
    <property type="evidence" value="ECO:0007669"/>
    <property type="project" value="InterPro"/>
</dbReference>
<evidence type="ECO:0000313" key="12">
    <source>
        <dbReference type="Proteomes" id="UP000019471"/>
    </source>
</evidence>
<dbReference type="PANTHER" id="PTHR46206">
    <property type="entry name" value="CYTOCHROME P450"/>
    <property type="match status" value="1"/>
</dbReference>
<dbReference type="GO" id="GO:0004497">
    <property type="term" value="F:monooxygenase activity"/>
    <property type="evidence" value="ECO:0007669"/>
    <property type="project" value="UniProtKB-KW"/>
</dbReference>
<dbReference type="Proteomes" id="UP000019471">
    <property type="component" value="Unassembled WGS sequence"/>
</dbReference>
<dbReference type="PRINTS" id="PR00465">
    <property type="entry name" value="EP450IV"/>
</dbReference>
<evidence type="ECO:0000256" key="4">
    <source>
        <dbReference type="ARBA" id="ARBA00022723"/>
    </source>
</evidence>
<evidence type="ECO:0000256" key="3">
    <source>
        <dbReference type="ARBA" id="ARBA00022617"/>
    </source>
</evidence>
<evidence type="ECO:0000256" key="2">
    <source>
        <dbReference type="ARBA" id="ARBA00010617"/>
    </source>
</evidence>
<evidence type="ECO:0000256" key="6">
    <source>
        <dbReference type="ARBA" id="ARBA00023004"/>
    </source>
</evidence>
<dbReference type="RefSeq" id="XP_007748172.1">
    <property type="nucleotide sequence ID" value="XM_007749982.1"/>
</dbReference>
<keyword evidence="4 8" id="KW-0479">Metal-binding</keyword>
<keyword evidence="10" id="KW-0472">Membrane</keyword>
<reference evidence="11 12" key="1">
    <citation type="submission" date="2013-03" db="EMBL/GenBank/DDBJ databases">
        <title>The Genome Sequence of Cladophialophora psammophila CBS 110553.</title>
        <authorList>
            <consortium name="The Broad Institute Genomics Platform"/>
            <person name="Cuomo C."/>
            <person name="de Hoog S."/>
            <person name="Gorbushina A."/>
            <person name="Walker B."/>
            <person name="Young S.K."/>
            <person name="Zeng Q."/>
            <person name="Gargeya S."/>
            <person name="Fitzgerald M."/>
            <person name="Haas B."/>
            <person name="Abouelleil A."/>
            <person name="Allen A.W."/>
            <person name="Alvarado L."/>
            <person name="Arachchi H.M."/>
            <person name="Berlin A.M."/>
            <person name="Chapman S.B."/>
            <person name="Gainer-Dewar J."/>
            <person name="Goldberg J."/>
            <person name="Griggs A."/>
            <person name="Gujja S."/>
            <person name="Hansen M."/>
            <person name="Howarth C."/>
            <person name="Imamovic A."/>
            <person name="Ireland A."/>
            <person name="Larimer J."/>
            <person name="McCowan C."/>
            <person name="Murphy C."/>
            <person name="Pearson M."/>
            <person name="Poon T.W."/>
            <person name="Priest M."/>
            <person name="Roberts A."/>
            <person name="Saif S."/>
            <person name="Shea T."/>
            <person name="Sisk P."/>
            <person name="Sykes S."/>
            <person name="Wortman J."/>
            <person name="Nusbaum C."/>
            <person name="Birren B."/>
        </authorList>
    </citation>
    <scope>NUCLEOTIDE SEQUENCE [LARGE SCALE GENOMIC DNA]</scope>
    <source>
        <strain evidence="11 12">CBS 110553</strain>
    </source>
</reference>
<protein>
    <recommendedName>
        <fullName evidence="13">Cytochrome P450 oxidoreductase</fullName>
    </recommendedName>
</protein>
<keyword evidence="10" id="KW-0812">Transmembrane</keyword>
<dbReference type="OrthoDB" id="1844152at2759"/>
<feature type="binding site" description="axial binding residue" evidence="8">
    <location>
        <position position="466"/>
    </location>
    <ligand>
        <name>heme</name>
        <dbReference type="ChEBI" id="CHEBI:30413"/>
    </ligand>
    <ligandPart>
        <name>Fe</name>
        <dbReference type="ChEBI" id="CHEBI:18248"/>
    </ligandPart>
</feature>
<proteinExistence type="inferred from homology"/>
<dbReference type="InterPro" id="IPR036396">
    <property type="entry name" value="Cyt_P450_sf"/>
</dbReference>
<evidence type="ECO:0008006" key="13">
    <source>
        <dbReference type="Google" id="ProtNLM"/>
    </source>
</evidence>
<sequence length="522" mass="60014">MSTSMDNLSLQSLPPEIVFVTFSGGLLVLAAWVVASFVYRTFIANARPTYKGFPMVGMDEKAKTPWQLRVKFLHHGKELVWDNVAKLNMPFQLETTTGPTIILPPRYMDEVRNDDRMTFAKALQEDFFTTYPGFEGFRPASHDNIFTTSVRKGLNQSINRVTEIVSREVDALREQMWPVNDEWTTTTFASDARWLIARLSARTFVPEPLCHSQEWLDLNINYPVNYFTGTFMMRMVPDLFRPVVHWFLPVCRQLRRDVAAAARILKPEVERRRRARAQGTADSGNPKDSPDAFQWMENTANERIDTYNYIHGQLAYTLGAVHTTSGTFVHVVYDLVNHPEYIGDLREEIASVWKPGETITKNTLQKLKLLDSFMKESQRTNPVAWMTTHRKVHKDITLSDGTVLPTGAMVGIPLCDLWNEEKWENPMEFDGHRFYKMRQQLGEETKHQFVSTSNEMINFGHGKYACPGRFFAANEIKIGLVNMLMYYDIRALPGGAAPLALEHGIVRSPNPEWKIQYRCRQT</sequence>
<evidence type="ECO:0000256" key="8">
    <source>
        <dbReference type="PIRSR" id="PIRSR602403-1"/>
    </source>
</evidence>
<dbReference type="GO" id="GO:0005506">
    <property type="term" value="F:iron ion binding"/>
    <property type="evidence" value="ECO:0007669"/>
    <property type="project" value="InterPro"/>
</dbReference>
<comment type="similarity">
    <text evidence="2">Belongs to the cytochrome P450 family.</text>
</comment>
<gene>
    <name evidence="11" type="ORF">A1O5_09403</name>
</gene>
<keyword evidence="6 8" id="KW-0408">Iron</keyword>
<dbReference type="eggNOG" id="KOG0158">
    <property type="taxonomic scope" value="Eukaryota"/>
</dbReference>
<dbReference type="EMBL" id="AMGX01000016">
    <property type="protein sequence ID" value="EXJ67390.1"/>
    <property type="molecule type" value="Genomic_DNA"/>
</dbReference>
<dbReference type="CDD" id="cd11041">
    <property type="entry name" value="CYP503A1-like"/>
    <property type="match status" value="1"/>
</dbReference>
<keyword evidence="12" id="KW-1185">Reference proteome</keyword>
<dbReference type="PANTHER" id="PTHR46206:SF2">
    <property type="entry name" value="CYTOCHROME P450 MONOOXYGENASE AUSG-RELATED"/>
    <property type="match status" value="1"/>
</dbReference>
<evidence type="ECO:0000256" key="5">
    <source>
        <dbReference type="ARBA" id="ARBA00023002"/>
    </source>
</evidence>
<dbReference type="GO" id="GO:0016705">
    <property type="term" value="F:oxidoreductase activity, acting on paired donors, with incorporation or reduction of molecular oxygen"/>
    <property type="evidence" value="ECO:0007669"/>
    <property type="project" value="InterPro"/>
</dbReference>
<comment type="caution">
    <text evidence="11">The sequence shown here is derived from an EMBL/GenBank/DDBJ whole genome shotgun (WGS) entry which is preliminary data.</text>
</comment>
<dbReference type="AlphaFoldDB" id="W9WQZ6"/>
<keyword evidence="5" id="KW-0560">Oxidoreductase</keyword>
<dbReference type="SUPFAM" id="SSF48264">
    <property type="entry name" value="Cytochrome P450"/>
    <property type="match status" value="1"/>
</dbReference>
<evidence type="ECO:0000256" key="10">
    <source>
        <dbReference type="SAM" id="Phobius"/>
    </source>
</evidence>
<comment type="cofactor">
    <cofactor evidence="1 8">
        <name>heme</name>
        <dbReference type="ChEBI" id="CHEBI:30413"/>
    </cofactor>
</comment>
<feature type="region of interest" description="Disordered" evidence="9">
    <location>
        <begin position="273"/>
        <end position="293"/>
    </location>
</feature>